<dbReference type="PANTHER" id="PTHR43208:SF1">
    <property type="entry name" value="ABC TRANSPORTER SUBSTRATE-BINDING PROTEIN"/>
    <property type="match status" value="1"/>
</dbReference>
<accession>A0A6J6XGA4</accession>
<sequence length="371" mass="39074">MKRVLKFGSLVAIAAMTAGLLAGCSSSSDSDKESGNGDALKVAFVYIGPVGDAGWTKKHDDGRQYLEETLGKKVEVTYLESVPEGAKSEQTFEKLARDGYGLIFGTSFGYGDAMLKVAKKYPNVKFEWATGYKTSANVGTYFGAAEEARYLSGIAAGAASKTGKLGYVAAFPIPEVLRGINAFTLGAQSVNPAATVQVVWTSTWFGPDKEKQAAESLRDAGADVLSMHQDSPATGQVAEAAGLKWVGYNDNLERFAPNAWLTGAVWDWGPYYVATAQSVIDGKWKAAQYYGTIADGLVGLAPFGTSVTAETQAQILAKEAEIKAGTFKPFTGPIQDQAGKVIVPAGETASLGDLLGTDYLVKGVIGEIPKG</sequence>
<evidence type="ECO:0000313" key="3">
    <source>
        <dbReference type="EMBL" id="CAB4795459.1"/>
    </source>
</evidence>
<name>A0A6J6XGA4_9ZZZZ</name>
<reference evidence="3" key="1">
    <citation type="submission" date="2020-05" db="EMBL/GenBank/DDBJ databases">
        <authorList>
            <person name="Chiriac C."/>
            <person name="Salcher M."/>
            <person name="Ghai R."/>
            <person name="Kavagutti S V."/>
        </authorList>
    </citation>
    <scope>NUCLEOTIDE SEQUENCE</scope>
</reference>
<dbReference type="EMBL" id="CAFAAH010000087">
    <property type="protein sequence ID" value="CAB4795459.1"/>
    <property type="molecule type" value="Genomic_DNA"/>
</dbReference>
<dbReference type="PANTHER" id="PTHR43208">
    <property type="entry name" value="ABC TRANSPORTER SUBSTRATE-BINDING PROTEIN"/>
    <property type="match status" value="1"/>
</dbReference>
<evidence type="ECO:0000259" key="2">
    <source>
        <dbReference type="Pfam" id="PF02608"/>
    </source>
</evidence>
<dbReference type="InterPro" id="IPR052910">
    <property type="entry name" value="ABC-Purine-Binding"/>
</dbReference>
<dbReference type="PROSITE" id="PS51257">
    <property type="entry name" value="PROKAR_LIPOPROTEIN"/>
    <property type="match status" value="1"/>
</dbReference>
<dbReference type="CDD" id="cd19963">
    <property type="entry name" value="PBP1_BMP-like"/>
    <property type="match status" value="1"/>
</dbReference>
<gene>
    <name evidence="3" type="ORF">UFOPK2996_00758</name>
    <name evidence="4" type="ORF">UFOPK3317_00045</name>
</gene>
<evidence type="ECO:0000313" key="4">
    <source>
        <dbReference type="EMBL" id="CAB4855363.1"/>
    </source>
</evidence>
<dbReference type="Gene3D" id="3.40.50.2300">
    <property type="match status" value="2"/>
</dbReference>
<protein>
    <submittedName>
        <fullName evidence="3">Unannotated protein</fullName>
    </submittedName>
</protein>
<organism evidence="3">
    <name type="scientific">freshwater metagenome</name>
    <dbReference type="NCBI Taxonomy" id="449393"/>
    <lineage>
        <taxon>unclassified sequences</taxon>
        <taxon>metagenomes</taxon>
        <taxon>ecological metagenomes</taxon>
    </lineage>
</organism>
<evidence type="ECO:0000256" key="1">
    <source>
        <dbReference type="ARBA" id="ARBA00022729"/>
    </source>
</evidence>
<dbReference type="GO" id="GO:0005886">
    <property type="term" value="C:plasma membrane"/>
    <property type="evidence" value="ECO:0007669"/>
    <property type="project" value="InterPro"/>
</dbReference>
<dbReference type="Pfam" id="PF02608">
    <property type="entry name" value="Bmp"/>
    <property type="match status" value="1"/>
</dbReference>
<dbReference type="EMBL" id="CAFBLK010000003">
    <property type="protein sequence ID" value="CAB4855363.1"/>
    <property type="molecule type" value="Genomic_DNA"/>
</dbReference>
<proteinExistence type="predicted"/>
<dbReference type="InterPro" id="IPR003760">
    <property type="entry name" value="PnrA-like"/>
</dbReference>
<keyword evidence="1" id="KW-0732">Signal</keyword>
<feature type="domain" description="ABC transporter substrate-binding protein PnrA-like" evidence="2">
    <location>
        <begin position="40"/>
        <end position="324"/>
    </location>
</feature>
<dbReference type="AlphaFoldDB" id="A0A6J6XGA4"/>